<organism evidence="9 10">
    <name type="scientific">Flavobacterium johnsoniae</name>
    <name type="common">Cytophaga johnsonae</name>
    <dbReference type="NCBI Taxonomy" id="986"/>
    <lineage>
        <taxon>Bacteria</taxon>
        <taxon>Pseudomonadati</taxon>
        <taxon>Bacteroidota</taxon>
        <taxon>Flavobacteriia</taxon>
        <taxon>Flavobacteriales</taxon>
        <taxon>Flavobacteriaceae</taxon>
        <taxon>Flavobacterium</taxon>
    </lineage>
</organism>
<evidence type="ECO:0000313" key="9">
    <source>
        <dbReference type="EMBL" id="SHH69138.1"/>
    </source>
</evidence>
<keyword evidence="7" id="KW-0653">Protein transport</keyword>
<evidence type="ECO:0000256" key="1">
    <source>
        <dbReference type="ARBA" id="ARBA00004162"/>
    </source>
</evidence>
<dbReference type="PANTHER" id="PTHR30558:SF3">
    <property type="entry name" value="BIOPOLYMER TRANSPORT PROTEIN EXBD-RELATED"/>
    <property type="match status" value="1"/>
</dbReference>
<evidence type="ECO:0000256" key="6">
    <source>
        <dbReference type="ARBA" id="ARBA00023136"/>
    </source>
</evidence>
<evidence type="ECO:0000256" key="5">
    <source>
        <dbReference type="ARBA" id="ARBA00022989"/>
    </source>
</evidence>
<keyword evidence="4 7" id="KW-0812">Transmembrane</keyword>
<dbReference type="InterPro" id="IPR003400">
    <property type="entry name" value="ExbD"/>
</dbReference>
<dbReference type="Proteomes" id="UP000184112">
    <property type="component" value="Unassembled WGS sequence"/>
</dbReference>
<keyword evidence="7" id="KW-0813">Transport</keyword>
<reference evidence="9 10" key="1">
    <citation type="submission" date="2016-11" db="EMBL/GenBank/DDBJ databases">
        <authorList>
            <person name="Jaros S."/>
            <person name="Januszkiewicz K."/>
            <person name="Wedrychowicz H."/>
        </authorList>
    </citation>
    <scope>NUCLEOTIDE SEQUENCE [LARGE SCALE GENOMIC DNA]</scope>
    <source>
        <strain evidence="9 10">DSM 6792</strain>
    </source>
</reference>
<evidence type="ECO:0000313" key="10">
    <source>
        <dbReference type="Proteomes" id="UP000184112"/>
    </source>
</evidence>
<dbReference type="EMBL" id="FQWH01000015">
    <property type="protein sequence ID" value="SHH69138.1"/>
    <property type="molecule type" value="Genomic_DNA"/>
</dbReference>
<dbReference type="GO" id="GO:0022857">
    <property type="term" value="F:transmembrane transporter activity"/>
    <property type="evidence" value="ECO:0007669"/>
    <property type="project" value="InterPro"/>
</dbReference>
<keyword evidence="3" id="KW-1003">Cell membrane</keyword>
<proteinExistence type="inferred from homology"/>
<keyword evidence="6 8" id="KW-0472">Membrane</keyword>
<evidence type="ECO:0000256" key="4">
    <source>
        <dbReference type="ARBA" id="ARBA00022692"/>
    </source>
</evidence>
<evidence type="ECO:0000256" key="2">
    <source>
        <dbReference type="ARBA" id="ARBA00005811"/>
    </source>
</evidence>
<feature type="transmembrane region" description="Helical" evidence="8">
    <location>
        <begin position="20"/>
        <end position="39"/>
    </location>
</feature>
<dbReference type="GO" id="GO:0005886">
    <property type="term" value="C:plasma membrane"/>
    <property type="evidence" value="ECO:0007669"/>
    <property type="project" value="UniProtKB-SubCell"/>
</dbReference>
<evidence type="ECO:0000256" key="7">
    <source>
        <dbReference type="RuleBase" id="RU003879"/>
    </source>
</evidence>
<evidence type="ECO:0000256" key="3">
    <source>
        <dbReference type="ARBA" id="ARBA00022475"/>
    </source>
</evidence>
<dbReference type="PANTHER" id="PTHR30558">
    <property type="entry name" value="EXBD MEMBRANE COMPONENT OF PMF-DRIVEN MACROMOLECULE IMPORT SYSTEM"/>
    <property type="match status" value="1"/>
</dbReference>
<keyword evidence="5 8" id="KW-1133">Transmembrane helix</keyword>
<dbReference type="RefSeq" id="WP_073411227.1">
    <property type="nucleotide sequence ID" value="NZ_FQWH01000015.1"/>
</dbReference>
<dbReference type="AlphaFoldDB" id="A0A1M5V209"/>
<accession>A0A1M5V209</accession>
<dbReference type="GO" id="GO:0015031">
    <property type="term" value="P:protein transport"/>
    <property type="evidence" value="ECO:0007669"/>
    <property type="project" value="UniProtKB-KW"/>
</dbReference>
<evidence type="ECO:0000256" key="8">
    <source>
        <dbReference type="SAM" id="Phobius"/>
    </source>
</evidence>
<gene>
    <name evidence="9" type="ORF">SAMN05444388_11593</name>
</gene>
<protein>
    <submittedName>
        <fullName evidence="9">Biopolymer transport protein ExbD/TolR</fullName>
    </submittedName>
</protein>
<dbReference type="Pfam" id="PF02472">
    <property type="entry name" value="ExbD"/>
    <property type="match status" value="1"/>
</dbReference>
<name>A0A1M5V209_FLAJO</name>
<comment type="similarity">
    <text evidence="2 7">Belongs to the ExbD/TolR family.</text>
</comment>
<comment type="subcellular location">
    <subcellularLocation>
        <location evidence="1">Cell membrane</location>
        <topology evidence="1">Single-pass membrane protein</topology>
    </subcellularLocation>
    <subcellularLocation>
        <location evidence="7">Cell membrane</location>
        <topology evidence="7">Single-pass type II membrane protein</topology>
    </subcellularLocation>
</comment>
<sequence length="175" mass="19773">MKNLPQKVRSKKLSSRVDLTAMVSVSFMLIIFFMVIGELSKPKVMELYSGRGGCGPEPECNKPDENLVLTLLLDKNDKIITYHGLLTFPIQTPKKVNYEKNGIRKELMEKNKMVLEYSARLGRPERGVTVIIKPTKKSNYGNLVNILDELEIANIDSYAIIPQFTPEESKLLASN</sequence>